<protein>
    <recommendedName>
        <fullName evidence="2">PD-(D/E)XK endonuclease-like domain-containing protein</fullName>
    </recommendedName>
</protein>
<evidence type="ECO:0000313" key="1">
    <source>
        <dbReference type="EMBL" id="KKM77159.1"/>
    </source>
</evidence>
<sequence length="970" mass="113102">NEIVEEEFKQEVKKFEYILIEESHITKPLFMNFDWFRRYYNEIIRKAGKRVAHLIISKKTREFLSYITGKIEQLENIGNSHETTEEFEELLETSFQIKEKWALLLNNLIHKVPNKEISKEVKKELEVVIKLYCEIRVIQFSKKVLKENKEKLIQGRIEKYNMRFFELFEILKRFLGIYDYYSRNWMEQSLILVGKKTVKQLSQKLENIKKEDAIHQLLNEKRYSGQNFKEKLIQNLYKITGLNLNEKSTINKIIHSEKFVEKQSVKLANILCKLSIEELILLLGEDFNRYYERHLVENTVADHLKLELPFIMGDVVEGILEKKKEDTFGMPINQYSGNKIYFITPDGDIGPTHDNKLLARNSLDQTKKQSVETEVNVVTVWNSIVQNLKGFLFRNRLISKNTIKNTITEFYGKRDTYFRRVKQKLIKGEITPYVFTEMYYKIVDSVELPVLNSPGFSALKESFRILTLLTQDRIPPPFLKSAQTERKELWQDLIYIFEEELKVRVPHRALSYILFGNKRAIQSNVDLDPRWGNGLGPKLVLPSIYNLYARIKELSPFDLYKFQHPNLKSTIALLDVPSTETMNNILKKVSDRLFQFIVENHYETSQKSDRGFSPSNFRIEFELFSRLYHIAFHLEGGDTYITNEKFEDYWGVMARERSGGTLGVDSMYKDIQSYNYLLEKVINLENSLNKDLYSEFYTFVKDSYPSFRTVRQRRLGDLAAPFNLNTEHIEQNLGQINENAPNLVKHFKFILKLGGVMPTSVKQKGIIKISSLNNKLKGFTLRTEKNIKASHIREFMDTVAKVSFFGDEDLDPMILSLLTLTQNEKYKDILAHGGASHKDVQILNLKGNPYTLAVELPVYFEYKGEIIAGHIDLLLIKDGVLYVTDYKPDQSPKAGVSNYLSFINSVPQLAAYALVLRDLLGIEQVQCITFNKDGAWSFDPDDSLIFINKFLEGQSKLDLAFWSNYLIPNS</sequence>
<accession>A0A0F9K4V5</accession>
<feature type="non-terminal residue" evidence="1">
    <location>
        <position position="1"/>
    </location>
</feature>
<comment type="caution">
    <text evidence="1">The sequence shown here is derived from an EMBL/GenBank/DDBJ whole genome shotgun (WGS) entry which is preliminary data.</text>
</comment>
<reference evidence="1" key="1">
    <citation type="journal article" date="2015" name="Nature">
        <title>Complex archaea that bridge the gap between prokaryotes and eukaryotes.</title>
        <authorList>
            <person name="Spang A."/>
            <person name="Saw J.H."/>
            <person name="Jorgensen S.L."/>
            <person name="Zaremba-Niedzwiedzka K."/>
            <person name="Martijn J."/>
            <person name="Lind A.E."/>
            <person name="van Eijk R."/>
            <person name="Schleper C."/>
            <person name="Guy L."/>
            <person name="Ettema T.J."/>
        </authorList>
    </citation>
    <scope>NUCLEOTIDE SEQUENCE</scope>
</reference>
<gene>
    <name evidence="1" type="ORF">LCGC14_1372830</name>
</gene>
<organism evidence="1">
    <name type="scientific">marine sediment metagenome</name>
    <dbReference type="NCBI Taxonomy" id="412755"/>
    <lineage>
        <taxon>unclassified sequences</taxon>
        <taxon>metagenomes</taxon>
        <taxon>ecological metagenomes</taxon>
    </lineage>
</organism>
<evidence type="ECO:0008006" key="2">
    <source>
        <dbReference type="Google" id="ProtNLM"/>
    </source>
</evidence>
<name>A0A0F9K4V5_9ZZZZ</name>
<dbReference type="AlphaFoldDB" id="A0A0F9K4V5"/>
<proteinExistence type="predicted"/>
<dbReference type="EMBL" id="LAZR01008687">
    <property type="protein sequence ID" value="KKM77159.1"/>
    <property type="molecule type" value="Genomic_DNA"/>
</dbReference>